<dbReference type="InterPro" id="IPR013321">
    <property type="entry name" value="Arc_rbn_hlx_hlx"/>
</dbReference>
<reference evidence="2 3" key="1">
    <citation type="submission" date="2017-09" db="EMBL/GenBank/DDBJ databases">
        <title>The diverse metabolic capabilities of V. boronicumulans make it an excellent choice for continued studies on novel biodegradation.</title>
        <authorList>
            <person name="Sun S."/>
        </authorList>
    </citation>
    <scope>NUCLEOTIDE SEQUENCE [LARGE SCALE GENOMIC DNA]</scope>
    <source>
        <strain evidence="2 3">J1</strain>
    </source>
</reference>
<protein>
    <recommendedName>
        <fullName evidence="1">Arc-like DNA binding domain-containing protein</fullName>
    </recommendedName>
</protein>
<dbReference type="KEGG" id="vbo:CKY39_19755"/>
<dbReference type="SUPFAM" id="SSF47598">
    <property type="entry name" value="Ribbon-helix-helix"/>
    <property type="match status" value="1"/>
</dbReference>
<gene>
    <name evidence="2" type="ORF">CKY39_19755</name>
</gene>
<dbReference type="EMBL" id="CP023284">
    <property type="protein sequence ID" value="ATA55198.1"/>
    <property type="molecule type" value="Genomic_DNA"/>
</dbReference>
<accession>A0A250DLE9</accession>
<dbReference type="GO" id="GO:0003677">
    <property type="term" value="F:DNA binding"/>
    <property type="evidence" value="ECO:0007669"/>
    <property type="project" value="InterPro"/>
</dbReference>
<dbReference type="Gene3D" id="1.10.1220.10">
    <property type="entry name" value="Met repressor-like"/>
    <property type="match status" value="1"/>
</dbReference>
<sequence length="60" mass="6790">MSTQKDFVKTALRLPPDLHASLHESAKESERTFNAEILHRLRSTFKGKRPQQSATSKGPQ</sequence>
<dbReference type="InterPro" id="IPR005569">
    <property type="entry name" value="Arc_DNA-bd_dom"/>
</dbReference>
<evidence type="ECO:0000259" key="1">
    <source>
        <dbReference type="Pfam" id="PF03869"/>
    </source>
</evidence>
<name>A0A250DLE9_9BURK</name>
<evidence type="ECO:0000313" key="2">
    <source>
        <dbReference type="EMBL" id="ATA55198.1"/>
    </source>
</evidence>
<dbReference type="GO" id="GO:0006355">
    <property type="term" value="P:regulation of DNA-templated transcription"/>
    <property type="evidence" value="ECO:0007669"/>
    <property type="project" value="InterPro"/>
</dbReference>
<dbReference type="RefSeq" id="WP_095745609.1">
    <property type="nucleotide sequence ID" value="NZ_CP023284.1"/>
</dbReference>
<dbReference type="AlphaFoldDB" id="A0A250DLE9"/>
<organism evidence="2 3">
    <name type="scientific">Variovorax boronicumulans</name>
    <dbReference type="NCBI Taxonomy" id="436515"/>
    <lineage>
        <taxon>Bacteria</taxon>
        <taxon>Pseudomonadati</taxon>
        <taxon>Pseudomonadota</taxon>
        <taxon>Betaproteobacteria</taxon>
        <taxon>Burkholderiales</taxon>
        <taxon>Comamonadaceae</taxon>
        <taxon>Variovorax</taxon>
    </lineage>
</organism>
<evidence type="ECO:0000313" key="3">
    <source>
        <dbReference type="Proteomes" id="UP000217154"/>
    </source>
</evidence>
<dbReference type="Pfam" id="PF03869">
    <property type="entry name" value="Arc"/>
    <property type="match status" value="1"/>
</dbReference>
<proteinExistence type="predicted"/>
<feature type="domain" description="Arc-like DNA binding" evidence="1">
    <location>
        <begin position="11"/>
        <end position="46"/>
    </location>
</feature>
<dbReference type="InterPro" id="IPR010985">
    <property type="entry name" value="Ribbon_hlx_hlx"/>
</dbReference>
<dbReference type="Proteomes" id="UP000217154">
    <property type="component" value="Chromosome"/>
</dbReference>